<evidence type="ECO:0000313" key="5">
    <source>
        <dbReference type="EMBL" id="MFC4409510.1"/>
    </source>
</evidence>
<evidence type="ECO:0000259" key="2">
    <source>
        <dbReference type="PROSITE" id="PS50113"/>
    </source>
</evidence>
<dbReference type="CDD" id="cd00130">
    <property type="entry name" value="PAS"/>
    <property type="match status" value="1"/>
</dbReference>
<dbReference type="SMART" id="SM00086">
    <property type="entry name" value="PAC"/>
    <property type="match status" value="2"/>
</dbReference>
<feature type="domain" description="PAS" evidence="1">
    <location>
        <begin position="152"/>
        <end position="181"/>
    </location>
</feature>
<reference evidence="6" key="1">
    <citation type="journal article" date="2019" name="Int. J. Syst. Evol. Microbiol.">
        <title>The Global Catalogue of Microorganisms (GCM) 10K type strain sequencing project: providing services to taxonomists for standard genome sequencing and annotation.</title>
        <authorList>
            <consortium name="The Broad Institute Genomics Platform"/>
            <consortium name="The Broad Institute Genome Sequencing Center for Infectious Disease"/>
            <person name="Wu L."/>
            <person name="Ma J."/>
        </authorList>
    </citation>
    <scope>NUCLEOTIDE SEQUENCE [LARGE SCALE GENOMIC DNA]</scope>
    <source>
        <strain evidence="6">CCUG 59778</strain>
    </source>
</reference>
<dbReference type="InterPro" id="IPR035919">
    <property type="entry name" value="EAL_sf"/>
</dbReference>
<dbReference type="SMART" id="SM00267">
    <property type="entry name" value="GGDEF"/>
    <property type="match status" value="1"/>
</dbReference>
<dbReference type="InterPro" id="IPR000014">
    <property type="entry name" value="PAS"/>
</dbReference>
<proteinExistence type="predicted"/>
<dbReference type="InterPro" id="IPR043128">
    <property type="entry name" value="Rev_trsase/Diguanyl_cyclase"/>
</dbReference>
<dbReference type="InterPro" id="IPR000160">
    <property type="entry name" value="GGDEF_dom"/>
</dbReference>
<dbReference type="RefSeq" id="WP_378152335.1">
    <property type="nucleotide sequence ID" value="NZ_JBHSEC010000003.1"/>
</dbReference>
<dbReference type="CDD" id="cd01949">
    <property type="entry name" value="GGDEF"/>
    <property type="match status" value="1"/>
</dbReference>
<dbReference type="InterPro" id="IPR001633">
    <property type="entry name" value="EAL_dom"/>
</dbReference>
<protein>
    <submittedName>
        <fullName evidence="5">Bifunctional diguanylate cyclase/phosphodiesterase</fullName>
    </submittedName>
</protein>
<dbReference type="InterPro" id="IPR035965">
    <property type="entry name" value="PAS-like_dom_sf"/>
</dbReference>
<dbReference type="SMART" id="SM00052">
    <property type="entry name" value="EAL"/>
    <property type="match status" value="1"/>
</dbReference>
<feature type="domain" description="PAC" evidence="2">
    <location>
        <begin position="210"/>
        <end position="262"/>
    </location>
</feature>
<accession>A0ABV8X3H7</accession>
<evidence type="ECO:0000313" key="6">
    <source>
        <dbReference type="Proteomes" id="UP001595817"/>
    </source>
</evidence>
<dbReference type="EMBL" id="JBHSEC010000003">
    <property type="protein sequence ID" value="MFC4409510.1"/>
    <property type="molecule type" value="Genomic_DNA"/>
</dbReference>
<keyword evidence="6" id="KW-1185">Reference proteome</keyword>
<gene>
    <name evidence="5" type="ORF">ACFOZY_03555</name>
</gene>
<dbReference type="SUPFAM" id="SSF55073">
    <property type="entry name" value="Nucleotide cyclase"/>
    <property type="match status" value="1"/>
</dbReference>
<dbReference type="PANTHER" id="PTHR44757">
    <property type="entry name" value="DIGUANYLATE CYCLASE DGCP"/>
    <property type="match status" value="1"/>
</dbReference>
<name>A0ABV8X3H7_9LACT</name>
<dbReference type="NCBIfam" id="TIGR00254">
    <property type="entry name" value="GGDEF"/>
    <property type="match status" value="1"/>
</dbReference>
<feature type="domain" description="GGDEF" evidence="4">
    <location>
        <begin position="293"/>
        <end position="426"/>
    </location>
</feature>
<dbReference type="InterPro" id="IPR052155">
    <property type="entry name" value="Biofilm_reg_signaling"/>
</dbReference>
<dbReference type="InterPro" id="IPR001610">
    <property type="entry name" value="PAC"/>
</dbReference>
<dbReference type="SUPFAM" id="SSF141868">
    <property type="entry name" value="EAL domain-like"/>
    <property type="match status" value="1"/>
</dbReference>
<dbReference type="Proteomes" id="UP001595817">
    <property type="component" value="Unassembled WGS sequence"/>
</dbReference>
<evidence type="ECO:0000259" key="1">
    <source>
        <dbReference type="PROSITE" id="PS50112"/>
    </source>
</evidence>
<dbReference type="PROSITE" id="PS50112">
    <property type="entry name" value="PAS"/>
    <property type="match status" value="1"/>
</dbReference>
<dbReference type="SUPFAM" id="SSF55785">
    <property type="entry name" value="PYP-like sensor domain (PAS domain)"/>
    <property type="match status" value="1"/>
</dbReference>
<dbReference type="InterPro" id="IPR000700">
    <property type="entry name" value="PAS-assoc_C"/>
</dbReference>
<sequence length="695" mass="79926">MNKLIFNNSAYKDALKLSKVGMWELDLTTGNLHLSDEHIEIMGSPDIPTMIPVQEYIKEYVHEDDWGFLPSITEKIIDGEWDCSQTEIEYRIKREDELIHVYANMNLERLEENIISGITQNITASREAEIQLNHTLRHLADLKFALDESTLVTITDVNGTITYVNDKFCSISGYSKSELIGCSHNLTNSGYHSKSFFKDMWQKIQKGNIWRGEIQNKKKNGEIYWVDSTIVPFLDLNGVPYQYTAIRTDITKRKEAEFKISYMAYHDSLTGLPNRRQFTDRLNEILNSRNRSQIVGVLLFDLDNFKYINDHHGHQAGDDLLKMVSKRLLDFIRSDEMVARLGGDEFVMVIPNLNSRNDLAERCCSLIEHMDAPYMVDGRPYYISLSIGATYAPDQGNTVKELLKYADFAMYESKNNKIKGFRFYEPHQFSNLSDSMDFERAIKRNEFVLHYQPKFKLDSSLHGVEALIRWQLPNGKLLMPDKFIPQVEENGMIHEIGNWIIKTSLIQLRSWLDQGLPPVVMGINISPKQFQQNGWVDLIIECTKSLEIPPELIELEITEGVLMDHNPRTLEMLNRLKMSGIKLSLDDFGTQFSTFSYLRDYAFDILKIDRSFTKDIEKDEKSRIIIESILTLAHRLGLAVTAEGVETEAQLSFLKGMSCEYLQGFYFSKPEAAETITEMLTNYVSSSNGQIGGKL</sequence>
<dbReference type="InterPro" id="IPR029787">
    <property type="entry name" value="Nucleotide_cyclase"/>
</dbReference>
<dbReference type="PROSITE" id="PS50883">
    <property type="entry name" value="EAL"/>
    <property type="match status" value="1"/>
</dbReference>
<dbReference type="Pfam" id="PF00563">
    <property type="entry name" value="EAL"/>
    <property type="match status" value="1"/>
</dbReference>
<dbReference type="PROSITE" id="PS50887">
    <property type="entry name" value="GGDEF"/>
    <property type="match status" value="1"/>
</dbReference>
<dbReference type="Gene3D" id="3.30.70.270">
    <property type="match status" value="1"/>
</dbReference>
<dbReference type="Pfam" id="PF13426">
    <property type="entry name" value="PAS_9"/>
    <property type="match status" value="1"/>
</dbReference>
<dbReference type="Pfam" id="PF00990">
    <property type="entry name" value="GGDEF"/>
    <property type="match status" value="1"/>
</dbReference>
<dbReference type="NCBIfam" id="TIGR00229">
    <property type="entry name" value="sensory_box"/>
    <property type="match status" value="1"/>
</dbReference>
<dbReference type="Gene3D" id="3.20.20.450">
    <property type="entry name" value="EAL domain"/>
    <property type="match status" value="1"/>
</dbReference>
<dbReference type="PANTHER" id="PTHR44757:SF2">
    <property type="entry name" value="BIOFILM ARCHITECTURE MAINTENANCE PROTEIN MBAA"/>
    <property type="match status" value="1"/>
</dbReference>
<organism evidence="5 6">
    <name type="scientific">Chungangia koreensis</name>
    <dbReference type="NCBI Taxonomy" id="752657"/>
    <lineage>
        <taxon>Bacteria</taxon>
        <taxon>Bacillati</taxon>
        <taxon>Bacillota</taxon>
        <taxon>Bacilli</taxon>
        <taxon>Lactobacillales</taxon>
        <taxon>Chungangia</taxon>
    </lineage>
</organism>
<evidence type="ECO:0000259" key="4">
    <source>
        <dbReference type="PROSITE" id="PS50887"/>
    </source>
</evidence>
<dbReference type="PROSITE" id="PS50113">
    <property type="entry name" value="PAC"/>
    <property type="match status" value="1"/>
</dbReference>
<evidence type="ECO:0000259" key="3">
    <source>
        <dbReference type="PROSITE" id="PS50883"/>
    </source>
</evidence>
<dbReference type="CDD" id="cd01948">
    <property type="entry name" value="EAL"/>
    <property type="match status" value="1"/>
</dbReference>
<comment type="caution">
    <text evidence="5">The sequence shown here is derived from an EMBL/GenBank/DDBJ whole genome shotgun (WGS) entry which is preliminary data.</text>
</comment>
<dbReference type="Gene3D" id="3.30.450.20">
    <property type="entry name" value="PAS domain"/>
    <property type="match status" value="2"/>
</dbReference>
<feature type="domain" description="EAL" evidence="3">
    <location>
        <begin position="431"/>
        <end position="684"/>
    </location>
</feature>